<keyword evidence="3" id="KW-1185">Reference proteome</keyword>
<organism evidence="2 3">
    <name type="scientific">Cichlidogyrus casuarinus</name>
    <dbReference type="NCBI Taxonomy" id="1844966"/>
    <lineage>
        <taxon>Eukaryota</taxon>
        <taxon>Metazoa</taxon>
        <taxon>Spiralia</taxon>
        <taxon>Lophotrochozoa</taxon>
        <taxon>Platyhelminthes</taxon>
        <taxon>Monogenea</taxon>
        <taxon>Monopisthocotylea</taxon>
        <taxon>Dactylogyridea</taxon>
        <taxon>Ancyrocephalidae</taxon>
        <taxon>Cichlidogyrus</taxon>
    </lineage>
</organism>
<sequence length="179" mass="20435">MFDTINSDIDNVHFGKTTRNTTNYYHAQVLLCANFFKSFAYEVDKNADLLAKTTTLSGLLFDLEKEPKQSYLDQLKSILNEMQDNSQTLKFDKVRQLALTATQQYFDEYHKENSDKSKSEDEKPSGSEENEIPDDQELRQDDADAEGNVSTASESEDGESDHEEDKAEKQDDFGIPMHV</sequence>
<comment type="caution">
    <text evidence="2">The sequence shown here is derived from an EMBL/GenBank/DDBJ whole genome shotgun (WGS) entry which is preliminary data.</text>
</comment>
<feature type="compositionally biased region" description="Basic and acidic residues" evidence="1">
    <location>
        <begin position="163"/>
        <end position="172"/>
    </location>
</feature>
<proteinExistence type="predicted"/>
<evidence type="ECO:0000256" key="1">
    <source>
        <dbReference type="SAM" id="MobiDB-lite"/>
    </source>
</evidence>
<dbReference type="AlphaFoldDB" id="A0ABD2PTB6"/>
<protein>
    <submittedName>
        <fullName evidence="2">Uncharacterized protein</fullName>
    </submittedName>
</protein>
<reference evidence="2 3" key="1">
    <citation type="submission" date="2024-11" db="EMBL/GenBank/DDBJ databases">
        <title>Adaptive evolution of stress response genes in parasites aligns with host niche diversity.</title>
        <authorList>
            <person name="Hahn C."/>
            <person name="Resl P."/>
        </authorList>
    </citation>
    <scope>NUCLEOTIDE SEQUENCE [LARGE SCALE GENOMIC DNA]</scope>
    <source>
        <strain evidence="2">EGGRZ-B1_66</strain>
        <tissue evidence="2">Body</tissue>
    </source>
</reference>
<dbReference type="Proteomes" id="UP001626550">
    <property type="component" value="Unassembled WGS sequence"/>
</dbReference>
<feature type="region of interest" description="Disordered" evidence="1">
    <location>
        <begin position="108"/>
        <end position="179"/>
    </location>
</feature>
<evidence type="ECO:0000313" key="2">
    <source>
        <dbReference type="EMBL" id="KAL3309006.1"/>
    </source>
</evidence>
<dbReference type="EMBL" id="JBJKFK010004415">
    <property type="protein sequence ID" value="KAL3309006.1"/>
    <property type="molecule type" value="Genomic_DNA"/>
</dbReference>
<gene>
    <name evidence="2" type="ORF">Ciccas_012452</name>
</gene>
<evidence type="ECO:0000313" key="3">
    <source>
        <dbReference type="Proteomes" id="UP001626550"/>
    </source>
</evidence>
<name>A0ABD2PTB6_9PLAT</name>
<feature type="compositionally biased region" description="Basic and acidic residues" evidence="1">
    <location>
        <begin position="108"/>
        <end position="126"/>
    </location>
</feature>
<accession>A0ABD2PTB6</accession>